<keyword evidence="3" id="KW-1185">Reference proteome</keyword>
<dbReference type="Pfam" id="PF09369">
    <property type="entry name" value="MZB"/>
    <property type="match status" value="1"/>
</dbReference>
<organism evidence="2 3">
    <name type="scientific">Geodermatophilus telluris</name>
    <dbReference type="NCBI Taxonomy" id="1190417"/>
    <lineage>
        <taxon>Bacteria</taxon>
        <taxon>Bacillati</taxon>
        <taxon>Actinomycetota</taxon>
        <taxon>Actinomycetes</taxon>
        <taxon>Geodermatophilales</taxon>
        <taxon>Geodermatophilaceae</taxon>
        <taxon>Geodermatophilus</taxon>
    </lineage>
</organism>
<feature type="domain" description="MrfA-like Zn-binding" evidence="1">
    <location>
        <begin position="460"/>
        <end position="559"/>
    </location>
</feature>
<gene>
    <name evidence="2" type="ORF">SAMN05660690_2509</name>
</gene>
<dbReference type="EMBL" id="FMZF01000003">
    <property type="protein sequence ID" value="SDC77811.1"/>
    <property type="molecule type" value="Genomic_DNA"/>
</dbReference>
<sequence length="603" mass="66730">MEKIKHDLRLSETISPFGVGAIVDVRGESLIAPDTSWWDKKYAPRISCERLLARVGPGELRQAPTHAGRAAKETAGLPYWRFPAWRFCERCSKLSMLTGKKKGRWTNTCECGGILVAMRYVAVCQNGSHVQDIPWFKWAHRGHDEGVTEAVRFCRAYKELKFERSSKRGEGLASLRVTCNGCKRSRPLSELVEKESLRRDGIRCDGRQPWEDTGSVTEPCEHQLVAVQRGATGNYIAERLSALDIPEERPISEKQGDLIRGHVYFEKVVADNGGPQAEMVAGWIASELGVSPETVLSVAANDGSDEFPLLELKDGEWAAFLKKLQHGRDRSGEDFVVDGWTVSDDRLGPQELTRRLSGVGQVRRVREVRALLGFRRHNPGADLISADLGPDRRRRPVYPAIELFGEGIFLRFDEGKLAEWEDNPDVRKRANILVDRRAREAWAHRLDVPEPRFIALHTIAHLLIRRLAFASGYSSASLQERIYASTDRPDRTAGIFIYTAAGDAQGTLGGLVRLGEPARLLPLLVAALDDADVCSNDPVCIESDSQASSRLNLSACHGCALISETSCETGNRMLDRQLVLGGTNVTGLLETVLPEVRGVGGGH</sequence>
<accession>A0A1G6PCV3</accession>
<dbReference type="STRING" id="1190417.SAMN05660690_2509"/>
<name>A0A1G6PCV3_9ACTN</name>
<protein>
    <recommendedName>
        <fullName evidence="1">MrfA-like Zn-binding domain-containing protein</fullName>
    </recommendedName>
</protein>
<proteinExistence type="predicted"/>
<dbReference type="RefSeq" id="WP_091366162.1">
    <property type="nucleotide sequence ID" value="NZ_FMZF01000003.1"/>
</dbReference>
<evidence type="ECO:0000313" key="2">
    <source>
        <dbReference type="EMBL" id="SDC77811.1"/>
    </source>
</evidence>
<dbReference type="NCBIfam" id="NF038324">
    <property type="entry name" value="DrmB_fam"/>
    <property type="match status" value="1"/>
</dbReference>
<dbReference type="Proteomes" id="UP000199416">
    <property type="component" value="Unassembled WGS sequence"/>
</dbReference>
<dbReference type="InterPro" id="IPR047721">
    <property type="entry name" value="DrmB"/>
</dbReference>
<dbReference type="OrthoDB" id="9134227at2"/>
<evidence type="ECO:0000259" key="1">
    <source>
        <dbReference type="Pfam" id="PF09369"/>
    </source>
</evidence>
<reference evidence="3" key="1">
    <citation type="submission" date="2016-10" db="EMBL/GenBank/DDBJ databases">
        <authorList>
            <person name="Varghese N."/>
            <person name="Submissions S."/>
        </authorList>
    </citation>
    <scope>NUCLEOTIDE SEQUENCE [LARGE SCALE GENOMIC DNA]</scope>
    <source>
        <strain evidence="3">DSM 45421</strain>
    </source>
</reference>
<evidence type="ECO:0000313" key="3">
    <source>
        <dbReference type="Proteomes" id="UP000199416"/>
    </source>
</evidence>
<dbReference type="InterPro" id="IPR018973">
    <property type="entry name" value="MZB"/>
</dbReference>
<dbReference type="AlphaFoldDB" id="A0A1G6PCV3"/>